<dbReference type="EMBL" id="CP058952">
    <property type="protein sequence ID" value="QLI81240.1"/>
    <property type="molecule type" value="Genomic_DNA"/>
</dbReference>
<evidence type="ECO:0000313" key="2">
    <source>
        <dbReference type="EMBL" id="QLI81240.1"/>
    </source>
</evidence>
<dbReference type="AlphaFoldDB" id="A0A7D5V9W2"/>
<accession>A0A7D5V9W2</accession>
<evidence type="ECO:0008006" key="4">
    <source>
        <dbReference type="Google" id="ProtNLM"/>
    </source>
</evidence>
<organism evidence="2 3">
    <name type="scientific">Chitinibacter fontanus</name>
    <dbReference type="NCBI Taxonomy" id="1737446"/>
    <lineage>
        <taxon>Bacteria</taxon>
        <taxon>Pseudomonadati</taxon>
        <taxon>Pseudomonadota</taxon>
        <taxon>Betaproteobacteria</taxon>
        <taxon>Neisseriales</taxon>
        <taxon>Chitinibacteraceae</taxon>
        <taxon>Chitinibacter</taxon>
    </lineage>
</organism>
<evidence type="ECO:0000313" key="3">
    <source>
        <dbReference type="Proteomes" id="UP000510822"/>
    </source>
</evidence>
<dbReference type="KEGG" id="cfon:HZU75_06685"/>
<dbReference type="RefSeq" id="WP_180308367.1">
    <property type="nucleotide sequence ID" value="NZ_CP058952.1"/>
</dbReference>
<gene>
    <name evidence="2" type="ORF">HZU75_06685</name>
</gene>
<reference evidence="2 3" key="1">
    <citation type="journal article" date="2016" name="Int. J. Syst. Evol. Microbiol.">
        <title>Chitinibacter fontanus sp. nov., isolated from a spring.</title>
        <authorList>
            <person name="Sheu S.Y."/>
            <person name="Li Y.S."/>
            <person name="Young C.C."/>
            <person name="Chen W.M."/>
        </authorList>
    </citation>
    <scope>NUCLEOTIDE SEQUENCE [LARGE SCALE GENOMIC DNA]</scope>
    <source>
        <strain evidence="2 3">STM-7</strain>
    </source>
</reference>
<proteinExistence type="predicted"/>
<protein>
    <recommendedName>
        <fullName evidence="4">DUF3300 domain-containing protein</fullName>
    </recommendedName>
</protein>
<feature type="chain" id="PRO_5029016182" description="DUF3300 domain-containing protein" evidence="1">
    <location>
        <begin position="25"/>
        <end position="131"/>
    </location>
</feature>
<keyword evidence="1" id="KW-0732">Signal</keyword>
<feature type="signal peptide" evidence="1">
    <location>
        <begin position="1"/>
        <end position="24"/>
    </location>
</feature>
<sequence>MHLFFSRLLLAFGVCIVLASGAHAADVGVSLRVGDPNFYGQIEVGQRVRPTLIYEQPQLIHRSRYQYEPIYLRVPPGHARHWQRHCSAYRACARPVYFVQDRWYRDAYRPRDHWRGNDWHGGRHHHRGRDD</sequence>
<dbReference type="Proteomes" id="UP000510822">
    <property type="component" value="Chromosome"/>
</dbReference>
<evidence type="ECO:0000256" key="1">
    <source>
        <dbReference type="SAM" id="SignalP"/>
    </source>
</evidence>
<name>A0A7D5V9W2_9NEIS</name>
<keyword evidence="3" id="KW-1185">Reference proteome</keyword>